<reference evidence="5" key="4">
    <citation type="submission" date="2022-11" db="EMBL/GenBank/DDBJ databases">
        <title>Draft genome sequence of Sellimonas catena strain 18CBH55.</title>
        <authorList>
            <person name="Atsushi H."/>
            <person name="Moriya O."/>
            <person name="Mitsuo S."/>
        </authorList>
    </citation>
    <scope>NUCLEOTIDE SEQUENCE</scope>
    <source>
        <strain evidence="5">18CBH55</strain>
    </source>
</reference>
<evidence type="ECO:0000313" key="6">
    <source>
        <dbReference type="Proteomes" id="UP001145145"/>
    </source>
</evidence>
<evidence type="ECO:0000256" key="1">
    <source>
        <dbReference type="ARBA" id="ARBA00023125"/>
    </source>
</evidence>
<dbReference type="InterPro" id="IPR039532">
    <property type="entry name" value="TetR_C_Firmicutes"/>
</dbReference>
<dbReference type="PANTHER" id="PTHR43479">
    <property type="entry name" value="ACREF/ENVCD OPERON REPRESSOR-RELATED"/>
    <property type="match status" value="1"/>
</dbReference>
<reference evidence="4" key="2">
    <citation type="submission" date="2022-11" db="EMBL/GenBank/DDBJ databases">
        <title>Draft genome sequence of Sellimonas catena strain 12EGH17.</title>
        <authorList>
            <person name="Atsushi H."/>
            <person name="Moriya O."/>
            <person name="Mitsuo S."/>
        </authorList>
    </citation>
    <scope>NUCLEOTIDE SEQUENCE</scope>
    <source>
        <strain evidence="4">12EGH17</strain>
    </source>
</reference>
<dbReference type="AlphaFoldDB" id="A0A9W6C408"/>
<feature type="DNA-binding region" description="H-T-H motif" evidence="2">
    <location>
        <begin position="35"/>
        <end position="54"/>
    </location>
</feature>
<accession>A0A9W6C408</accession>
<reference evidence="4" key="1">
    <citation type="submission" date="2022-11" db="EMBL/GenBank/DDBJ databases">
        <title>Draft genome sequence of Sellimonas catena strain 12EGH17.</title>
        <authorList>
            <person name="Hisatomi A."/>
            <person name="Ohkuma M."/>
            <person name="Sakamoto M."/>
        </authorList>
    </citation>
    <scope>NUCLEOTIDE SEQUENCE</scope>
    <source>
        <strain evidence="4">12EGH17</strain>
    </source>
</reference>
<organism evidence="4 6">
    <name type="scientific">Sellimonas catena</name>
    <dbReference type="NCBI Taxonomy" id="2994035"/>
    <lineage>
        <taxon>Bacteria</taxon>
        <taxon>Bacillati</taxon>
        <taxon>Bacillota</taxon>
        <taxon>Clostridia</taxon>
        <taxon>Lachnospirales</taxon>
        <taxon>Lachnospiraceae</taxon>
        <taxon>Sellimonas</taxon>
    </lineage>
</organism>
<sequence length="200" mass="23402">MNSSSRVRKGPSFTKRCIMDALLQLMHTKDYDDITITDITERAGVSRMSYYRNYHSKDEILMDYMFRIIKEYALSLANDFPELQNGFQTYDHILHGLRYLQKYADYALCLKKSNRSEIILHGLDFYMLTIAGMADSDSPRKYELYYYSGALYNIFLHWIEDGMKEDIEVIASLIYRHIQKNPFLSSANQDSSGHPSDQPK</sequence>
<gene>
    <name evidence="4" type="ORF">Selli1_02160</name>
    <name evidence="5" type="ORF">Selli2_17550</name>
</gene>
<proteinExistence type="predicted"/>
<dbReference type="EMBL" id="BSCH01000010">
    <property type="protein sequence ID" value="GLG90328.1"/>
    <property type="molecule type" value="Genomic_DNA"/>
</dbReference>
<dbReference type="EMBL" id="BSBO01000001">
    <property type="protein sequence ID" value="GLG03042.1"/>
    <property type="molecule type" value="Genomic_DNA"/>
</dbReference>
<dbReference type="InterPro" id="IPR009057">
    <property type="entry name" value="Homeodomain-like_sf"/>
</dbReference>
<dbReference type="Proteomes" id="UP001145094">
    <property type="component" value="Unassembled WGS sequence"/>
</dbReference>
<dbReference type="RefSeq" id="WP_087168581.1">
    <property type="nucleotide sequence ID" value="NZ_BSBO01000001.1"/>
</dbReference>
<comment type="caution">
    <text evidence="4">The sequence shown here is derived from an EMBL/GenBank/DDBJ whole genome shotgun (WGS) entry which is preliminary data.</text>
</comment>
<keyword evidence="1 2" id="KW-0238">DNA-binding</keyword>
<keyword evidence="6" id="KW-1185">Reference proteome</keyword>
<dbReference type="Pfam" id="PF00440">
    <property type="entry name" value="TetR_N"/>
    <property type="match status" value="1"/>
</dbReference>
<dbReference type="Gene3D" id="1.10.357.10">
    <property type="entry name" value="Tetracycline Repressor, domain 2"/>
    <property type="match status" value="1"/>
</dbReference>
<dbReference type="Proteomes" id="UP001145145">
    <property type="component" value="Unassembled WGS sequence"/>
</dbReference>
<evidence type="ECO:0000259" key="3">
    <source>
        <dbReference type="PROSITE" id="PS50977"/>
    </source>
</evidence>
<protein>
    <submittedName>
        <fullName evidence="4">TetR family transcriptional regulator</fullName>
    </submittedName>
</protein>
<dbReference type="PANTHER" id="PTHR43479:SF7">
    <property type="entry name" value="TETR-FAMILY TRANSCRIPTIONAL REGULATOR"/>
    <property type="match status" value="1"/>
</dbReference>
<evidence type="ECO:0000313" key="5">
    <source>
        <dbReference type="EMBL" id="GLG90328.1"/>
    </source>
</evidence>
<feature type="domain" description="HTH tetR-type" evidence="3">
    <location>
        <begin position="12"/>
        <end position="72"/>
    </location>
</feature>
<reference evidence="5" key="3">
    <citation type="submission" date="2022-11" db="EMBL/GenBank/DDBJ databases">
        <title>Draft genome sequence of Sellimonas catena strain 18CBH55.</title>
        <authorList>
            <person name="Hisatomi A."/>
            <person name="Ohkuma M."/>
            <person name="Sakamoto M."/>
        </authorList>
    </citation>
    <scope>NUCLEOTIDE SEQUENCE</scope>
    <source>
        <strain evidence="5">18CBH55</strain>
    </source>
</reference>
<dbReference type="SUPFAM" id="SSF46689">
    <property type="entry name" value="Homeodomain-like"/>
    <property type="match status" value="1"/>
</dbReference>
<name>A0A9W6C408_9FIRM</name>
<dbReference type="InterPro" id="IPR050624">
    <property type="entry name" value="HTH-type_Tx_Regulator"/>
</dbReference>
<dbReference type="InterPro" id="IPR001647">
    <property type="entry name" value="HTH_TetR"/>
</dbReference>
<evidence type="ECO:0000256" key="2">
    <source>
        <dbReference type="PROSITE-ProRule" id="PRU00335"/>
    </source>
</evidence>
<dbReference type="PRINTS" id="PR00455">
    <property type="entry name" value="HTHTETR"/>
</dbReference>
<reference evidence="4 6" key="5">
    <citation type="journal article" date="2023" name="Int. J. Syst. Evol. Microbiol.">
        <title>Sellimonas catena sp. nov., isolated from human faeces.</title>
        <authorList>
            <person name="Hisatomi A."/>
            <person name="Ohkuma M."/>
            <person name="Sakamoto M."/>
        </authorList>
    </citation>
    <scope>NUCLEOTIDE SEQUENCE [LARGE SCALE GENOMIC DNA]</scope>
    <source>
        <strain evidence="4 6">12EGH17</strain>
        <strain evidence="5">18CBH55</strain>
    </source>
</reference>
<dbReference type="GO" id="GO:0003677">
    <property type="term" value="F:DNA binding"/>
    <property type="evidence" value="ECO:0007669"/>
    <property type="project" value="UniProtKB-UniRule"/>
</dbReference>
<dbReference type="PROSITE" id="PS50977">
    <property type="entry name" value="HTH_TETR_2"/>
    <property type="match status" value="1"/>
</dbReference>
<evidence type="ECO:0000313" key="4">
    <source>
        <dbReference type="EMBL" id="GLG03042.1"/>
    </source>
</evidence>
<dbReference type="Pfam" id="PF14278">
    <property type="entry name" value="TetR_C_8"/>
    <property type="match status" value="1"/>
</dbReference>